<accession>A0A370K4W5</accession>
<dbReference type="GO" id="GO:0015074">
    <property type="term" value="P:DNA integration"/>
    <property type="evidence" value="ECO:0007669"/>
    <property type="project" value="UniProtKB-KW"/>
</dbReference>
<protein>
    <recommendedName>
        <fullName evidence="9">DUF4102 domain-containing protein</fullName>
    </recommendedName>
</protein>
<dbReference type="EMBL" id="QQSY01000004">
    <property type="protein sequence ID" value="RDI97689.1"/>
    <property type="molecule type" value="Genomic_DNA"/>
</dbReference>
<keyword evidence="5" id="KW-0175">Coiled coil</keyword>
<dbReference type="RefSeq" id="WP_114826006.1">
    <property type="nucleotide sequence ID" value="NZ_QQSY01000004.1"/>
</dbReference>
<evidence type="ECO:0008006" key="9">
    <source>
        <dbReference type="Google" id="ProtNLM"/>
    </source>
</evidence>
<dbReference type="InterPro" id="IPR013762">
    <property type="entry name" value="Integrase-like_cat_sf"/>
</dbReference>
<keyword evidence="2" id="KW-0229">DNA integration</keyword>
<organism evidence="7 8">
    <name type="scientific">Dyella solisilvae</name>
    <dbReference type="NCBI Taxonomy" id="1920168"/>
    <lineage>
        <taxon>Bacteria</taxon>
        <taxon>Pseudomonadati</taxon>
        <taxon>Pseudomonadota</taxon>
        <taxon>Gammaproteobacteria</taxon>
        <taxon>Lysobacterales</taxon>
        <taxon>Rhodanobacteraceae</taxon>
        <taxon>Dyella</taxon>
    </lineage>
</organism>
<evidence type="ECO:0000256" key="2">
    <source>
        <dbReference type="ARBA" id="ARBA00022908"/>
    </source>
</evidence>
<dbReference type="InterPro" id="IPR011010">
    <property type="entry name" value="DNA_brk_join_enz"/>
</dbReference>
<dbReference type="SUPFAM" id="SSF56349">
    <property type="entry name" value="DNA breaking-rejoining enzymes"/>
    <property type="match status" value="1"/>
</dbReference>
<dbReference type="PANTHER" id="PTHR30629:SF2">
    <property type="entry name" value="PROPHAGE INTEGRASE INTS-RELATED"/>
    <property type="match status" value="1"/>
</dbReference>
<reference evidence="7 8" key="1">
    <citation type="submission" date="2018-07" db="EMBL/GenBank/DDBJ databases">
        <title>Dyella solisilvae sp. nov., isolated from the pine and broad-leaved mixed forest soil.</title>
        <authorList>
            <person name="Gao Z."/>
            <person name="Qiu L."/>
        </authorList>
    </citation>
    <scope>NUCLEOTIDE SEQUENCE [LARGE SCALE GENOMIC DNA]</scope>
    <source>
        <strain evidence="7 8">DHG54</strain>
    </source>
</reference>
<feature type="region of interest" description="Disordered" evidence="6">
    <location>
        <begin position="433"/>
        <end position="460"/>
    </location>
</feature>
<keyword evidence="3" id="KW-0238">DNA-binding</keyword>
<dbReference type="Gene3D" id="1.10.443.10">
    <property type="entry name" value="Intergrase catalytic core"/>
    <property type="match status" value="1"/>
</dbReference>
<dbReference type="PANTHER" id="PTHR30629">
    <property type="entry name" value="PROPHAGE INTEGRASE"/>
    <property type="match status" value="1"/>
</dbReference>
<evidence type="ECO:0000256" key="6">
    <source>
        <dbReference type="SAM" id="MobiDB-lite"/>
    </source>
</evidence>
<dbReference type="GO" id="GO:0003677">
    <property type="term" value="F:DNA binding"/>
    <property type="evidence" value="ECO:0007669"/>
    <property type="project" value="UniProtKB-KW"/>
</dbReference>
<sequence length="460" mass="50904">MALTVRELTGIKPGQWLSHDGVRGAGRLMAYGTKDGGATFYFRYVVSGGRRDSLPLGPFDPRGQRGLTLAEAIDKAGDYSKRYVAGERDLRLALDAEQRERERQQAAQVRVEEQARAEAAGTLGIVLMAYVKQLEGRGKESAEKVRRSFELHVKGKWPALWDTAAKDVTMDDLLAVVRPLTEAGTLRQADKLRSYLRSAYTAAIKARQDPRASAGVAALGIIHNPAAEILSIEGANNARTRYLSRAELRAYYRRILTRPEPERSVLLFHLFTGGLRAEQMGRLTLADYNSERGTFRMECGKGRRAKPRFWDVPLIPAARHALEGMGLGRKLFSFDGGKHGATGNALQARIRPIAEAMLEANELDAGKGAFTMGDIRRTAETLLAEEGVPANVMAYLQSHDMGGVQKRHYQHAEYHKQMLAALNKFHKLATIEPATKPTKSKPAKRKQSNVVPLAPRQAKR</sequence>
<evidence type="ECO:0000256" key="3">
    <source>
        <dbReference type="ARBA" id="ARBA00023125"/>
    </source>
</evidence>
<feature type="coiled-coil region" evidence="5">
    <location>
        <begin position="87"/>
        <end position="114"/>
    </location>
</feature>
<dbReference type="Gene3D" id="1.10.150.130">
    <property type="match status" value="1"/>
</dbReference>
<evidence type="ECO:0000256" key="4">
    <source>
        <dbReference type="ARBA" id="ARBA00023172"/>
    </source>
</evidence>
<dbReference type="AlphaFoldDB" id="A0A370K4W5"/>
<dbReference type="OrthoDB" id="9795573at2"/>
<dbReference type="Gene3D" id="3.30.160.390">
    <property type="entry name" value="Integrase, DNA-binding domain"/>
    <property type="match status" value="1"/>
</dbReference>
<comment type="similarity">
    <text evidence="1">Belongs to the 'phage' integrase family.</text>
</comment>
<evidence type="ECO:0000256" key="1">
    <source>
        <dbReference type="ARBA" id="ARBA00008857"/>
    </source>
</evidence>
<dbReference type="GO" id="GO:0006310">
    <property type="term" value="P:DNA recombination"/>
    <property type="evidence" value="ECO:0007669"/>
    <property type="project" value="UniProtKB-KW"/>
</dbReference>
<evidence type="ECO:0000256" key="5">
    <source>
        <dbReference type="SAM" id="Coils"/>
    </source>
</evidence>
<name>A0A370K4W5_9GAMM</name>
<proteinExistence type="inferred from homology"/>
<gene>
    <name evidence="7" type="ORF">DVT68_15515</name>
</gene>
<evidence type="ECO:0000313" key="8">
    <source>
        <dbReference type="Proteomes" id="UP000254711"/>
    </source>
</evidence>
<evidence type="ECO:0000313" key="7">
    <source>
        <dbReference type="EMBL" id="RDI97689.1"/>
    </source>
</evidence>
<dbReference type="Proteomes" id="UP000254711">
    <property type="component" value="Unassembled WGS sequence"/>
</dbReference>
<dbReference type="InterPro" id="IPR010998">
    <property type="entry name" value="Integrase_recombinase_N"/>
</dbReference>
<dbReference type="InterPro" id="IPR050808">
    <property type="entry name" value="Phage_Integrase"/>
</dbReference>
<dbReference type="InterPro" id="IPR038488">
    <property type="entry name" value="Integrase_DNA-bd_sf"/>
</dbReference>
<keyword evidence="4" id="KW-0233">DNA recombination</keyword>
<comment type="caution">
    <text evidence="7">The sequence shown here is derived from an EMBL/GenBank/DDBJ whole genome shotgun (WGS) entry which is preliminary data.</text>
</comment>
<feature type="compositionally biased region" description="Basic residues" evidence="6">
    <location>
        <begin position="438"/>
        <end position="447"/>
    </location>
</feature>
<keyword evidence="8" id="KW-1185">Reference proteome</keyword>